<accession>A0ABT5UE62</accession>
<name>A0ABT5UE62_9GAMM</name>
<evidence type="ECO:0000313" key="1">
    <source>
        <dbReference type="EMBL" id="MDE1463379.1"/>
    </source>
</evidence>
<dbReference type="RefSeq" id="WP_274689717.1">
    <property type="nucleotide sequence ID" value="NZ_JAPMOU010000019.1"/>
</dbReference>
<proteinExistence type="predicted"/>
<evidence type="ECO:0000313" key="2">
    <source>
        <dbReference type="Proteomes" id="UP001528823"/>
    </source>
</evidence>
<keyword evidence="2" id="KW-1185">Reference proteome</keyword>
<gene>
    <name evidence="1" type="ORF">ORQ98_15555</name>
</gene>
<sequence length="236" mass="26080">MKNKLYYIGVPILTASAVFIAQDFIDKDSITSKQQITNDAVSVKQVNQIESNQSIKKITIEPEAINTEIVNQELASELPEAEVNAIKAAISDLPLYTEKPAKLELWSNIDSEVNTNLEGVRTLSFNVDPTVLEQLAVGQQLSVQLPGQQALTATVNKTTNGVYSESWNAKVDNNSPFGSISITKNKEQSIIYVNSEQGEYEAYIDNKTGEASLIYLADVRAKTNFKDDTVEYQPQN</sequence>
<comment type="caution">
    <text evidence="1">The sequence shown here is derived from an EMBL/GenBank/DDBJ whole genome shotgun (WGS) entry which is preliminary data.</text>
</comment>
<reference evidence="1 2" key="1">
    <citation type="submission" date="2022-11" db="EMBL/GenBank/DDBJ databases">
        <title>Spartinivicinus poritis sp. nov., isolated from scleractinian coral Porites lutea.</title>
        <authorList>
            <person name="Zhang G."/>
            <person name="Cai L."/>
            <person name="Wei Q."/>
        </authorList>
    </citation>
    <scope>NUCLEOTIDE SEQUENCE [LARGE SCALE GENOMIC DNA]</scope>
    <source>
        <strain evidence="1 2">A2-2</strain>
    </source>
</reference>
<dbReference type="Proteomes" id="UP001528823">
    <property type="component" value="Unassembled WGS sequence"/>
</dbReference>
<organism evidence="1 2">
    <name type="scientific">Spartinivicinus poritis</name>
    <dbReference type="NCBI Taxonomy" id="2994640"/>
    <lineage>
        <taxon>Bacteria</taxon>
        <taxon>Pseudomonadati</taxon>
        <taxon>Pseudomonadota</taxon>
        <taxon>Gammaproteobacteria</taxon>
        <taxon>Oceanospirillales</taxon>
        <taxon>Zooshikellaceae</taxon>
        <taxon>Spartinivicinus</taxon>
    </lineage>
</organism>
<dbReference type="EMBL" id="JAPMOU010000019">
    <property type="protein sequence ID" value="MDE1463379.1"/>
    <property type="molecule type" value="Genomic_DNA"/>
</dbReference>
<protein>
    <submittedName>
        <fullName evidence="1">Uncharacterized protein</fullName>
    </submittedName>
</protein>